<keyword evidence="4 8" id="KW-0808">Transferase</keyword>
<dbReference type="HAMAP" id="MF_01937">
    <property type="entry name" value="MenA_1"/>
    <property type="match status" value="1"/>
</dbReference>
<feature type="transmembrane region" description="Helical" evidence="8">
    <location>
        <begin position="156"/>
        <end position="177"/>
    </location>
</feature>
<feature type="transmembrane region" description="Helical" evidence="8">
    <location>
        <begin position="230"/>
        <end position="252"/>
    </location>
</feature>
<keyword evidence="7 8" id="KW-0472">Membrane</keyword>
<evidence type="ECO:0000256" key="5">
    <source>
        <dbReference type="ARBA" id="ARBA00022692"/>
    </source>
</evidence>
<reference evidence="10" key="1">
    <citation type="journal article" date="2020" name="Int. J. Syst. Evol. Microbiol.">
        <title>Aquipluma nitroreducens gen. nov. sp. nov., a novel facultatively anaerobic bacterium isolated from a freshwater lake.</title>
        <authorList>
            <person name="Watanabe M."/>
            <person name="Kojima H."/>
            <person name="Fukui M."/>
        </authorList>
    </citation>
    <scope>NUCLEOTIDE SEQUENCE</scope>
    <source>
        <strain evidence="10">MeG22</strain>
    </source>
</reference>
<feature type="transmembrane region" description="Helical" evidence="8">
    <location>
        <begin position="73"/>
        <end position="91"/>
    </location>
</feature>
<evidence type="ECO:0000256" key="3">
    <source>
        <dbReference type="ARBA" id="ARBA00022475"/>
    </source>
</evidence>
<dbReference type="GO" id="GO:0042371">
    <property type="term" value="P:vitamin K biosynthetic process"/>
    <property type="evidence" value="ECO:0007669"/>
    <property type="project" value="TreeGrafter"/>
</dbReference>
<evidence type="ECO:0000313" key="10">
    <source>
        <dbReference type="EMBL" id="BBE17560.1"/>
    </source>
</evidence>
<accession>A0A5K7S7R2</accession>
<comment type="pathway">
    <text evidence="8">Quinol/quinone metabolism; menaquinone biosynthesis; menaquinol from 1,4-dihydroxy-2-naphthoate: step 1/2.</text>
</comment>
<dbReference type="Gene3D" id="1.10.357.140">
    <property type="entry name" value="UbiA prenyltransferase"/>
    <property type="match status" value="1"/>
</dbReference>
<keyword evidence="3 8" id="KW-1003">Cell membrane</keyword>
<dbReference type="InterPro" id="IPR026046">
    <property type="entry name" value="UBIAD1"/>
</dbReference>
<keyword evidence="5 8" id="KW-0812">Transmembrane</keyword>
<feature type="transmembrane region" description="Helical" evidence="8">
    <location>
        <begin position="20"/>
        <end position="39"/>
    </location>
</feature>
<comment type="function">
    <text evidence="8">Conversion of 1,4-dihydroxy-2-naphthoate (DHNA) to demethylmenaquinone (DMK).</text>
</comment>
<comment type="catalytic activity">
    <reaction evidence="8">
        <text>an all-trans-polyprenyl diphosphate + 1,4-dihydroxy-2-naphthoate + H(+) = a 2-demethylmenaquinol + CO2 + diphosphate</text>
        <dbReference type="Rhea" id="RHEA:26478"/>
        <dbReference type="Rhea" id="RHEA-COMP:9563"/>
        <dbReference type="Rhea" id="RHEA-COMP:9564"/>
        <dbReference type="ChEBI" id="CHEBI:11173"/>
        <dbReference type="ChEBI" id="CHEBI:15378"/>
        <dbReference type="ChEBI" id="CHEBI:16526"/>
        <dbReference type="ChEBI" id="CHEBI:33019"/>
        <dbReference type="ChEBI" id="CHEBI:55437"/>
        <dbReference type="ChEBI" id="CHEBI:58914"/>
        <dbReference type="EC" id="2.5.1.74"/>
    </reaction>
</comment>
<organism evidence="10 11">
    <name type="scientific">Aquipluma nitroreducens</name>
    <dbReference type="NCBI Taxonomy" id="2010828"/>
    <lineage>
        <taxon>Bacteria</taxon>
        <taxon>Pseudomonadati</taxon>
        <taxon>Bacteroidota</taxon>
        <taxon>Bacteroidia</taxon>
        <taxon>Marinilabiliales</taxon>
        <taxon>Prolixibacteraceae</taxon>
        <taxon>Aquipluma</taxon>
    </lineage>
</organism>
<dbReference type="NCBIfam" id="TIGR00751">
    <property type="entry name" value="menA"/>
    <property type="match status" value="1"/>
</dbReference>
<comment type="subcellular location">
    <subcellularLocation>
        <location evidence="8">Cell membrane</location>
        <topology evidence="8">Multi-pass membrane protein</topology>
    </subcellularLocation>
    <subcellularLocation>
        <location evidence="1">Membrane</location>
        <topology evidence="1">Multi-pass membrane protein</topology>
    </subcellularLocation>
</comment>
<sequence length="284" mass="31196">MSGILMGAVLSYLDGGFNRIVTILAVVTALFIQVFSNFANDYGDSQKGTDNQHRVGPKRTVQSGEISPYQMKIGMIVLIILSLATGIWLVVEGTKGLDLPMFLLFLAFGIVALIAAYRYTAGSNPYGYAGFGDVAVFLFFGLLPVVGTYFLNTHRITPELFLPAISIGLFSTGVLNLNNMRDIENDRNSGKHTVVVRMGSSKAKTYHSLLIVIGILSSILFITVSGKSAFQWLFLLAFPLFIRDLIQINRIVEPRKFDPFLKKLSLTTLLFTVLFGVGIILSHS</sequence>
<dbReference type="GO" id="GO:0005886">
    <property type="term" value="C:plasma membrane"/>
    <property type="evidence" value="ECO:0007669"/>
    <property type="project" value="UniProtKB-SubCell"/>
</dbReference>
<dbReference type="AlphaFoldDB" id="A0A5K7S7R2"/>
<dbReference type="UniPathway" id="UPA00079">
    <property type="reaction ID" value="UER00168"/>
</dbReference>
<dbReference type="Pfam" id="PF01040">
    <property type="entry name" value="UbiA"/>
    <property type="match status" value="1"/>
</dbReference>
<feature type="transmembrane region" description="Helical" evidence="8">
    <location>
        <begin position="97"/>
        <end position="116"/>
    </location>
</feature>
<keyword evidence="2 8" id="KW-0474">Menaquinone biosynthesis</keyword>
<evidence type="ECO:0000256" key="4">
    <source>
        <dbReference type="ARBA" id="ARBA00022679"/>
    </source>
</evidence>
<gene>
    <name evidence="8" type="primary">menA</name>
    <name evidence="10" type="ORF">AQPE_1716</name>
</gene>
<evidence type="ECO:0000256" key="8">
    <source>
        <dbReference type="HAMAP-Rule" id="MF_01937"/>
    </source>
</evidence>
<dbReference type="PANTHER" id="PTHR13929:SF0">
    <property type="entry name" value="UBIA PRENYLTRANSFERASE DOMAIN-CONTAINING PROTEIN 1"/>
    <property type="match status" value="1"/>
</dbReference>
<dbReference type="InterPro" id="IPR004657">
    <property type="entry name" value="MenA"/>
</dbReference>
<feature type="transmembrane region" description="Helical" evidence="8">
    <location>
        <begin position="264"/>
        <end position="283"/>
    </location>
</feature>
<protein>
    <recommendedName>
        <fullName evidence="8 9">1,4-dihydroxy-2-naphthoate octaprenyltransferase</fullName>
        <shortName evidence="8">DHNA-octaprenyltransferase</shortName>
        <ecNumber evidence="8 9">2.5.1.74</ecNumber>
    </recommendedName>
</protein>
<feature type="transmembrane region" description="Helical" evidence="8">
    <location>
        <begin position="206"/>
        <end position="224"/>
    </location>
</feature>
<dbReference type="GO" id="GO:0046428">
    <property type="term" value="F:1,4-dihydroxy-2-naphthoate polyprenyltransferase activity"/>
    <property type="evidence" value="ECO:0007669"/>
    <property type="project" value="UniProtKB-UniRule"/>
</dbReference>
<evidence type="ECO:0000256" key="2">
    <source>
        <dbReference type="ARBA" id="ARBA00022428"/>
    </source>
</evidence>
<dbReference type="GO" id="GO:0009234">
    <property type="term" value="P:menaquinone biosynthetic process"/>
    <property type="evidence" value="ECO:0007669"/>
    <property type="project" value="UniProtKB-UniRule"/>
</dbReference>
<name>A0A5K7S7R2_9BACT</name>
<dbReference type="CDD" id="cd13962">
    <property type="entry name" value="PT_UbiA_UBIAD1"/>
    <property type="match status" value="1"/>
</dbReference>
<evidence type="ECO:0000313" key="11">
    <source>
        <dbReference type="Proteomes" id="UP001193389"/>
    </source>
</evidence>
<dbReference type="KEGG" id="anf:AQPE_1716"/>
<dbReference type="PIRSF" id="PIRSF005355">
    <property type="entry name" value="UBIAD1"/>
    <property type="match status" value="1"/>
</dbReference>
<dbReference type="PANTHER" id="PTHR13929">
    <property type="entry name" value="1,4-DIHYDROXY-2-NAPHTHOATE OCTAPRENYLTRANSFERASE"/>
    <property type="match status" value="1"/>
</dbReference>
<evidence type="ECO:0000256" key="9">
    <source>
        <dbReference type="NCBIfam" id="TIGR00751"/>
    </source>
</evidence>
<dbReference type="InterPro" id="IPR044878">
    <property type="entry name" value="UbiA_sf"/>
</dbReference>
<dbReference type="Gene3D" id="1.20.120.1780">
    <property type="entry name" value="UbiA prenyltransferase"/>
    <property type="match status" value="1"/>
</dbReference>
<comment type="similarity">
    <text evidence="8">Belongs to the MenA family. Type 1 subfamily.</text>
</comment>
<evidence type="ECO:0000256" key="7">
    <source>
        <dbReference type="ARBA" id="ARBA00023136"/>
    </source>
</evidence>
<evidence type="ECO:0000256" key="6">
    <source>
        <dbReference type="ARBA" id="ARBA00022989"/>
    </source>
</evidence>
<dbReference type="Proteomes" id="UP001193389">
    <property type="component" value="Chromosome"/>
</dbReference>
<dbReference type="EMBL" id="AP018694">
    <property type="protein sequence ID" value="BBE17560.1"/>
    <property type="molecule type" value="Genomic_DNA"/>
</dbReference>
<keyword evidence="11" id="KW-1185">Reference proteome</keyword>
<feature type="transmembrane region" description="Helical" evidence="8">
    <location>
        <begin position="128"/>
        <end position="150"/>
    </location>
</feature>
<proteinExistence type="inferred from homology"/>
<dbReference type="EC" id="2.5.1.74" evidence="8 9"/>
<evidence type="ECO:0000256" key="1">
    <source>
        <dbReference type="ARBA" id="ARBA00004141"/>
    </source>
</evidence>
<keyword evidence="6 8" id="KW-1133">Transmembrane helix</keyword>
<dbReference type="InterPro" id="IPR000537">
    <property type="entry name" value="UbiA_prenyltransferase"/>
</dbReference>